<keyword evidence="1" id="KW-1133">Transmembrane helix</keyword>
<dbReference type="GO" id="GO:0016787">
    <property type="term" value="F:hydrolase activity"/>
    <property type="evidence" value="ECO:0007669"/>
    <property type="project" value="UniProtKB-KW"/>
</dbReference>
<dbReference type="RefSeq" id="WP_345223231.1">
    <property type="nucleotide sequence ID" value="NZ_BAAAXE010000013.1"/>
</dbReference>
<feature type="transmembrane region" description="Helical" evidence="1">
    <location>
        <begin position="12"/>
        <end position="34"/>
    </location>
</feature>
<accession>A0ABV5PCN5</accession>
<dbReference type="EMBL" id="JBHMCR010000006">
    <property type="protein sequence ID" value="MFB9520971.1"/>
    <property type="molecule type" value="Genomic_DNA"/>
</dbReference>
<gene>
    <name evidence="3" type="ORF">ACFFTU_13510</name>
</gene>
<proteinExistence type="predicted"/>
<name>A0ABV5PCN5_STRCM</name>
<dbReference type="InterPro" id="IPR029058">
    <property type="entry name" value="AB_hydrolase_fold"/>
</dbReference>
<keyword evidence="3" id="KW-0378">Hydrolase</keyword>
<dbReference type="SUPFAM" id="SSF53474">
    <property type="entry name" value="alpha/beta-Hydrolases"/>
    <property type="match status" value="1"/>
</dbReference>
<dbReference type="Proteomes" id="UP001589718">
    <property type="component" value="Unassembled WGS sequence"/>
</dbReference>
<feature type="domain" description="DUF1023" evidence="2">
    <location>
        <begin position="158"/>
        <end position="331"/>
    </location>
</feature>
<reference evidence="3 4" key="1">
    <citation type="submission" date="2024-09" db="EMBL/GenBank/DDBJ databases">
        <authorList>
            <person name="Sun Q."/>
            <person name="Mori K."/>
        </authorList>
    </citation>
    <scope>NUCLEOTIDE SEQUENCE [LARGE SCALE GENOMIC DNA]</scope>
    <source>
        <strain evidence="3 4">JCM 4362</strain>
    </source>
</reference>
<evidence type="ECO:0000313" key="3">
    <source>
        <dbReference type="EMBL" id="MFB9520971.1"/>
    </source>
</evidence>
<dbReference type="Gene3D" id="3.40.50.1820">
    <property type="entry name" value="alpha/beta hydrolase"/>
    <property type="match status" value="1"/>
</dbReference>
<comment type="caution">
    <text evidence="3">The sequence shown here is derived from an EMBL/GenBank/DDBJ whole genome shotgun (WGS) entry which is preliminary data.</text>
</comment>
<organism evidence="3 4">
    <name type="scientific">Streptomyces cremeus</name>
    <dbReference type="NCBI Taxonomy" id="66881"/>
    <lineage>
        <taxon>Bacteria</taxon>
        <taxon>Bacillati</taxon>
        <taxon>Actinomycetota</taxon>
        <taxon>Actinomycetes</taxon>
        <taxon>Kitasatosporales</taxon>
        <taxon>Streptomycetaceae</taxon>
        <taxon>Streptomyces</taxon>
    </lineage>
</organism>
<dbReference type="InterPro" id="IPR010427">
    <property type="entry name" value="DUF1023"/>
</dbReference>
<evidence type="ECO:0000313" key="4">
    <source>
        <dbReference type="Proteomes" id="UP001589718"/>
    </source>
</evidence>
<evidence type="ECO:0000259" key="2">
    <source>
        <dbReference type="Pfam" id="PF06259"/>
    </source>
</evidence>
<dbReference type="Pfam" id="PF06259">
    <property type="entry name" value="Abhydrolase_8"/>
    <property type="match status" value="1"/>
</dbReference>
<keyword evidence="4" id="KW-1185">Reference proteome</keyword>
<sequence>MTSFDSSPTLTAWRALLALAVVFVMLAITGWTALHDQRDDHVSLKEAFTAWSHGSFDGRRLPDPTGAPGVVAGFFHGLTPERRNALAREHPLVVGNLNGAPVPLRYAANRYALATARDTEAARMHDNRLSRAGKADADRRMHRFAALLRQQRQVLAFDPDGGGRVAEVFGNLERAERISVVVPGVDTNVVNFERTFLRYSSPVGMASSLYDEERRADPDKKVAVIAWADYTAPAGLGMDAMVGAPAEAGARRLVALAGVLPGRAPVALFCHSYGSVVCGLAARGLPERVTDIAVSGSPGMRADTAADLGSEARVWAMRDADDWIADVPHLELGGLGHGSDPVSPEFGARVLSARTAVGHTGYFVPGTDSIGNFARIGVGAYAEVDCADGGTSCRDGIAAGSGGPAASGVGV</sequence>
<protein>
    <submittedName>
        <fullName evidence="3">Alpha/beta hydrolase</fullName>
    </submittedName>
</protein>
<keyword evidence="1" id="KW-0812">Transmembrane</keyword>
<keyword evidence="1" id="KW-0472">Membrane</keyword>
<evidence type="ECO:0000256" key="1">
    <source>
        <dbReference type="SAM" id="Phobius"/>
    </source>
</evidence>